<evidence type="ECO:0000313" key="3">
    <source>
        <dbReference type="EMBL" id="CAK9183142.1"/>
    </source>
</evidence>
<name>A0ABC8UQN6_9AQUA</name>
<dbReference type="Proteomes" id="UP001642360">
    <property type="component" value="Unassembled WGS sequence"/>
</dbReference>
<protein>
    <submittedName>
        <fullName evidence="3">Uncharacterized protein</fullName>
    </submittedName>
</protein>
<gene>
    <name evidence="3" type="ORF">ILEXP_LOCUS53382</name>
</gene>
<feature type="coiled-coil region" evidence="1">
    <location>
        <begin position="66"/>
        <end position="100"/>
    </location>
</feature>
<keyword evidence="4" id="KW-1185">Reference proteome</keyword>
<dbReference type="EMBL" id="CAUOFW020008517">
    <property type="protein sequence ID" value="CAK9183142.1"/>
    <property type="molecule type" value="Genomic_DNA"/>
</dbReference>
<keyword evidence="2" id="KW-0812">Transmembrane</keyword>
<keyword evidence="2" id="KW-0472">Membrane</keyword>
<proteinExistence type="predicted"/>
<sequence length="148" mass="17181">MTSSSTVTSNEGLRYHNMHCPICSKRAIIIVFESEQNPGKLYCKYPKDPNHFFKWMAPITLPSSKITNERMDVRRIEDNVQRIEDNVRQIEDNVLRIEELCNVVQRVEAKEGSMKSNMFVITLVVVMLIFVILVKWSYKSNGVVMKLV</sequence>
<keyword evidence="1" id="KW-0175">Coiled coil</keyword>
<feature type="transmembrane region" description="Helical" evidence="2">
    <location>
        <begin position="118"/>
        <end position="138"/>
    </location>
</feature>
<evidence type="ECO:0000256" key="2">
    <source>
        <dbReference type="SAM" id="Phobius"/>
    </source>
</evidence>
<organism evidence="3 4">
    <name type="scientific">Ilex paraguariensis</name>
    <name type="common">yerba mate</name>
    <dbReference type="NCBI Taxonomy" id="185542"/>
    <lineage>
        <taxon>Eukaryota</taxon>
        <taxon>Viridiplantae</taxon>
        <taxon>Streptophyta</taxon>
        <taxon>Embryophyta</taxon>
        <taxon>Tracheophyta</taxon>
        <taxon>Spermatophyta</taxon>
        <taxon>Magnoliopsida</taxon>
        <taxon>eudicotyledons</taxon>
        <taxon>Gunneridae</taxon>
        <taxon>Pentapetalae</taxon>
        <taxon>asterids</taxon>
        <taxon>campanulids</taxon>
        <taxon>Aquifoliales</taxon>
        <taxon>Aquifoliaceae</taxon>
        <taxon>Ilex</taxon>
    </lineage>
</organism>
<feature type="non-terminal residue" evidence="3">
    <location>
        <position position="148"/>
    </location>
</feature>
<evidence type="ECO:0000313" key="4">
    <source>
        <dbReference type="Proteomes" id="UP001642360"/>
    </source>
</evidence>
<evidence type="ECO:0000256" key="1">
    <source>
        <dbReference type="SAM" id="Coils"/>
    </source>
</evidence>
<dbReference type="AlphaFoldDB" id="A0ABC8UQN6"/>
<comment type="caution">
    <text evidence="3">The sequence shown here is derived from an EMBL/GenBank/DDBJ whole genome shotgun (WGS) entry which is preliminary data.</text>
</comment>
<keyword evidence="2" id="KW-1133">Transmembrane helix</keyword>
<reference evidence="3 4" key="1">
    <citation type="submission" date="2024-02" db="EMBL/GenBank/DDBJ databases">
        <authorList>
            <person name="Vignale AGUSTIN F."/>
            <person name="Sosa J E."/>
            <person name="Modenutti C."/>
        </authorList>
    </citation>
    <scope>NUCLEOTIDE SEQUENCE [LARGE SCALE GENOMIC DNA]</scope>
</reference>
<accession>A0ABC8UQN6</accession>